<keyword evidence="1" id="KW-0812">Transmembrane</keyword>
<name>A0A1D7TY19_9HYPH</name>
<dbReference type="STRING" id="1526658.BHK69_05630"/>
<dbReference type="KEGG" id="bvv:BHK69_05630"/>
<reference evidence="2 3" key="1">
    <citation type="journal article" date="2015" name="Antonie Van Leeuwenhoek">
        <title>Bosea vaviloviae sp. nov., a new species of slow-growing rhizobia isolated from nodules of the relict species Vavilovia formosa (Stev.) Fed.</title>
        <authorList>
            <person name="Safronova V.I."/>
            <person name="Kuznetsova I.G."/>
            <person name="Sazanova A.L."/>
            <person name="Kimeklis A.K."/>
            <person name="Belimov A.A."/>
            <person name="Andronov E.E."/>
            <person name="Pinaev A.G."/>
            <person name="Chizhevskaya E.P."/>
            <person name="Pukhaev A.R."/>
            <person name="Popov K.P."/>
            <person name="Willems A."/>
            <person name="Tikhonovich I.A."/>
        </authorList>
    </citation>
    <scope>NUCLEOTIDE SEQUENCE [LARGE SCALE GENOMIC DNA]</scope>
    <source>
        <strain evidence="2 3">Vaf18</strain>
    </source>
</reference>
<feature type="transmembrane region" description="Helical" evidence="1">
    <location>
        <begin position="67"/>
        <end position="89"/>
    </location>
</feature>
<dbReference type="Proteomes" id="UP000094969">
    <property type="component" value="Chromosome"/>
</dbReference>
<dbReference type="EMBL" id="CP017147">
    <property type="protein sequence ID" value="AOO80024.1"/>
    <property type="molecule type" value="Genomic_DNA"/>
</dbReference>
<evidence type="ECO:0000313" key="2">
    <source>
        <dbReference type="EMBL" id="AOO80024.1"/>
    </source>
</evidence>
<protein>
    <submittedName>
        <fullName evidence="2">Uncharacterized protein</fullName>
    </submittedName>
</protein>
<evidence type="ECO:0000313" key="3">
    <source>
        <dbReference type="Proteomes" id="UP000094969"/>
    </source>
</evidence>
<keyword evidence="1" id="KW-0472">Membrane</keyword>
<evidence type="ECO:0000256" key="1">
    <source>
        <dbReference type="SAM" id="Phobius"/>
    </source>
</evidence>
<accession>A0A1D7TY19</accession>
<dbReference type="OrthoDB" id="670562at2"/>
<gene>
    <name evidence="2" type="ORF">BHK69_05630</name>
</gene>
<keyword evidence="1" id="KW-1133">Transmembrane helix</keyword>
<dbReference type="RefSeq" id="WP_069689245.1">
    <property type="nucleotide sequence ID" value="NZ_CP017147.1"/>
</dbReference>
<proteinExistence type="predicted"/>
<feature type="transmembrane region" description="Helical" evidence="1">
    <location>
        <begin position="41"/>
        <end position="60"/>
    </location>
</feature>
<dbReference type="AlphaFoldDB" id="A0A1D7TY19"/>
<sequence>MLLAAGLLDLGFALFHAAFWRLFGWPERLAPSGGLNSAITQTLNVMLSFVFVVYGAALIWQAGDPEASWLLPVAGGLFWLLRLALQLLWFDLRPLASGLITAAFALAAALHLLAGLS</sequence>
<keyword evidence="3" id="KW-1185">Reference proteome</keyword>
<organism evidence="2 3">
    <name type="scientific">Bosea vaviloviae</name>
    <dbReference type="NCBI Taxonomy" id="1526658"/>
    <lineage>
        <taxon>Bacteria</taxon>
        <taxon>Pseudomonadati</taxon>
        <taxon>Pseudomonadota</taxon>
        <taxon>Alphaproteobacteria</taxon>
        <taxon>Hyphomicrobiales</taxon>
        <taxon>Boseaceae</taxon>
        <taxon>Bosea</taxon>
    </lineage>
</organism>
<feature type="transmembrane region" description="Helical" evidence="1">
    <location>
        <begin position="95"/>
        <end position="116"/>
    </location>
</feature>